<evidence type="ECO:0000313" key="4">
    <source>
        <dbReference type="EMBL" id="GGI13404.1"/>
    </source>
</evidence>
<dbReference type="InterPro" id="IPR002104">
    <property type="entry name" value="Integrase_catalytic"/>
</dbReference>
<dbReference type="InterPro" id="IPR013762">
    <property type="entry name" value="Integrase-like_cat_sf"/>
</dbReference>
<dbReference type="AlphaFoldDB" id="A0A8J3AIG0"/>
<dbReference type="InterPro" id="IPR010998">
    <property type="entry name" value="Integrase_recombinase_N"/>
</dbReference>
<dbReference type="SUPFAM" id="SSF56349">
    <property type="entry name" value="DNA breaking-rejoining enzymes"/>
    <property type="match status" value="1"/>
</dbReference>
<keyword evidence="5" id="KW-1185">Reference proteome</keyword>
<accession>A0A8J3AIG0</accession>
<sequence>MLQNQEKPFGHIYERRRKDGSIFAYRAVYSAPYSSKRVTKDCPNHEQAVSWLQQEQLLVQADQAGISTWTHLRVREGLAHNPRFHDWAKPYYETHLRQDAYGNLLAPATLRVKDLAFARLDQHFGNVRLQDITPRMVQAMVHQWDGEPTPIRTMYILLHALMRDAANPPDGSAPLIKHNPCTMKAPAKLKRVHAVAPVSDTEIAAIIHAMPEYTAISIHLALAFGLRIAEICALQVGDFDFQQKTLTIRHSVRRGEGDTGPMQVSATKTVLRGKHVRSYREAGHGGQFFA</sequence>
<dbReference type="PROSITE" id="PS51898">
    <property type="entry name" value="TYR_RECOMBINASE"/>
    <property type="match status" value="1"/>
</dbReference>
<dbReference type="GO" id="GO:0003677">
    <property type="term" value="F:DNA binding"/>
    <property type="evidence" value="ECO:0007669"/>
    <property type="project" value="UniProtKB-KW"/>
</dbReference>
<reference evidence="4" key="1">
    <citation type="journal article" date="2014" name="Int. J. Syst. Evol. Microbiol.">
        <title>Complete genome sequence of Corynebacterium casei LMG S-19264T (=DSM 44701T), isolated from a smear-ripened cheese.</title>
        <authorList>
            <consortium name="US DOE Joint Genome Institute (JGI-PGF)"/>
            <person name="Walter F."/>
            <person name="Albersmeier A."/>
            <person name="Kalinowski J."/>
            <person name="Ruckert C."/>
        </authorList>
    </citation>
    <scope>NUCLEOTIDE SEQUENCE</scope>
    <source>
        <strain evidence="4">CCM 8606</strain>
    </source>
</reference>
<reference evidence="4" key="2">
    <citation type="submission" date="2020-09" db="EMBL/GenBank/DDBJ databases">
        <authorList>
            <person name="Sun Q."/>
            <person name="Sedlacek I."/>
        </authorList>
    </citation>
    <scope>NUCLEOTIDE SEQUENCE</scope>
    <source>
        <strain evidence="4">CCM 8606</strain>
    </source>
</reference>
<dbReference type="GO" id="GO:0006310">
    <property type="term" value="P:DNA recombination"/>
    <property type="evidence" value="ECO:0007669"/>
    <property type="project" value="UniProtKB-KW"/>
</dbReference>
<dbReference type="Pfam" id="PF00589">
    <property type="entry name" value="Phage_integrase"/>
    <property type="match status" value="1"/>
</dbReference>
<dbReference type="Proteomes" id="UP000619536">
    <property type="component" value="Unassembled WGS sequence"/>
</dbReference>
<dbReference type="EMBL" id="BMDH01000001">
    <property type="protein sequence ID" value="GGI13404.1"/>
    <property type="molecule type" value="Genomic_DNA"/>
</dbReference>
<evidence type="ECO:0000256" key="2">
    <source>
        <dbReference type="ARBA" id="ARBA00023172"/>
    </source>
</evidence>
<dbReference type="RefSeq" id="WP_188354720.1">
    <property type="nucleotide sequence ID" value="NZ_BMDH01000001.1"/>
</dbReference>
<evidence type="ECO:0000259" key="3">
    <source>
        <dbReference type="PROSITE" id="PS51898"/>
    </source>
</evidence>
<dbReference type="Gene3D" id="1.10.443.10">
    <property type="entry name" value="Intergrase catalytic core"/>
    <property type="match status" value="1"/>
</dbReference>
<gene>
    <name evidence="4" type="ORF">GCM10007377_05790</name>
</gene>
<evidence type="ECO:0000256" key="1">
    <source>
        <dbReference type="ARBA" id="ARBA00023125"/>
    </source>
</evidence>
<name>A0A8J3AIG0_9BIFI</name>
<proteinExistence type="predicted"/>
<feature type="domain" description="Tyr recombinase" evidence="3">
    <location>
        <begin position="193"/>
        <end position="290"/>
    </location>
</feature>
<protein>
    <recommendedName>
        <fullName evidence="3">Tyr recombinase domain-containing protein</fullName>
    </recommendedName>
</protein>
<dbReference type="Gene3D" id="1.10.150.130">
    <property type="match status" value="1"/>
</dbReference>
<dbReference type="InterPro" id="IPR011010">
    <property type="entry name" value="DNA_brk_join_enz"/>
</dbReference>
<dbReference type="GO" id="GO:0015074">
    <property type="term" value="P:DNA integration"/>
    <property type="evidence" value="ECO:0007669"/>
    <property type="project" value="InterPro"/>
</dbReference>
<comment type="caution">
    <text evidence="4">The sequence shown here is derived from an EMBL/GenBank/DDBJ whole genome shotgun (WGS) entry which is preliminary data.</text>
</comment>
<keyword evidence="2" id="KW-0233">DNA recombination</keyword>
<keyword evidence="1" id="KW-0238">DNA-binding</keyword>
<evidence type="ECO:0000313" key="5">
    <source>
        <dbReference type="Proteomes" id="UP000619536"/>
    </source>
</evidence>
<organism evidence="4 5">
    <name type="scientific">Galliscardovia ingluviei</name>
    <dbReference type="NCBI Taxonomy" id="1769422"/>
    <lineage>
        <taxon>Bacteria</taxon>
        <taxon>Bacillati</taxon>
        <taxon>Actinomycetota</taxon>
        <taxon>Actinomycetes</taxon>
        <taxon>Bifidobacteriales</taxon>
        <taxon>Bifidobacteriaceae</taxon>
        <taxon>Galliscardovia</taxon>
    </lineage>
</organism>